<dbReference type="FunFam" id="2.60.120.260:FF:000031">
    <property type="entry name" value="DUF642 family protein"/>
    <property type="match status" value="1"/>
</dbReference>
<evidence type="ECO:0000256" key="2">
    <source>
        <dbReference type="ARBA" id="ARBA00022512"/>
    </source>
</evidence>
<evidence type="ECO:0000256" key="3">
    <source>
        <dbReference type="ARBA" id="ARBA00022525"/>
    </source>
</evidence>
<dbReference type="Gene3D" id="2.60.120.260">
    <property type="entry name" value="Galactose-binding domain-like"/>
    <property type="match status" value="2"/>
</dbReference>
<dbReference type="InterPro" id="IPR052437">
    <property type="entry name" value="Pectin_Meth_Modulator"/>
</dbReference>
<evidence type="ECO:0000256" key="5">
    <source>
        <dbReference type="ARBA" id="ARBA00023180"/>
    </source>
</evidence>
<keyword evidence="5" id="KW-0325">Glycoprotein</keyword>
<dbReference type="SUPFAM" id="SSF49503">
    <property type="entry name" value="Cupredoxins"/>
    <property type="match status" value="1"/>
</dbReference>
<proteinExistence type="predicted"/>
<dbReference type="InterPro" id="IPR008972">
    <property type="entry name" value="Cupredoxin"/>
</dbReference>
<gene>
    <name evidence="8" type="ORF">OPV22_016781</name>
</gene>
<dbReference type="Gene3D" id="2.60.40.420">
    <property type="entry name" value="Cupredoxins - blue copper proteins"/>
    <property type="match status" value="1"/>
</dbReference>
<dbReference type="AlphaFoldDB" id="A0AAV8PH61"/>
<comment type="subcellular location">
    <subcellularLocation>
        <location evidence="1">Secreted</location>
        <location evidence="1">Cell wall</location>
    </subcellularLocation>
</comment>
<dbReference type="PANTHER" id="PTHR31265:SF2">
    <property type="entry name" value="F17A17.37 PROTEIN"/>
    <property type="match status" value="1"/>
</dbReference>
<evidence type="ECO:0000256" key="4">
    <source>
        <dbReference type="ARBA" id="ARBA00022729"/>
    </source>
</evidence>
<evidence type="ECO:0000256" key="1">
    <source>
        <dbReference type="ARBA" id="ARBA00004191"/>
    </source>
</evidence>
<protein>
    <recommendedName>
        <fullName evidence="7">Phytocyanin domain-containing protein</fullName>
    </recommendedName>
</protein>
<keyword evidence="3" id="KW-0964">Secreted</keyword>
<evidence type="ECO:0000313" key="8">
    <source>
        <dbReference type="EMBL" id="KAJ8484296.1"/>
    </source>
</evidence>
<accession>A0AAV8PH61</accession>
<dbReference type="Pfam" id="PF02298">
    <property type="entry name" value="Cu_bind_like"/>
    <property type="match status" value="1"/>
</dbReference>
<dbReference type="PROSITE" id="PS51485">
    <property type="entry name" value="PHYTOCYANIN"/>
    <property type="match status" value="1"/>
</dbReference>
<dbReference type="Pfam" id="PF04862">
    <property type="entry name" value="DUF642"/>
    <property type="match status" value="2"/>
</dbReference>
<comment type="caution">
    <text evidence="8">The sequence shown here is derived from an EMBL/GenBank/DDBJ whole genome shotgun (WGS) entry which is preliminary data.</text>
</comment>
<organism evidence="8 9">
    <name type="scientific">Ensete ventricosum</name>
    <name type="common">Abyssinian banana</name>
    <name type="synonym">Musa ensete</name>
    <dbReference type="NCBI Taxonomy" id="4639"/>
    <lineage>
        <taxon>Eukaryota</taxon>
        <taxon>Viridiplantae</taxon>
        <taxon>Streptophyta</taxon>
        <taxon>Embryophyta</taxon>
        <taxon>Tracheophyta</taxon>
        <taxon>Spermatophyta</taxon>
        <taxon>Magnoliopsida</taxon>
        <taxon>Liliopsida</taxon>
        <taxon>Zingiberales</taxon>
        <taxon>Musaceae</taxon>
        <taxon>Ensete</taxon>
    </lineage>
</organism>
<keyword evidence="2" id="KW-0134">Cell wall</keyword>
<dbReference type="SUPFAM" id="SSF49785">
    <property type="entry name" value="Galactose-binding domain-like"/>
    <property type="match status" value="1"/>
</dbReference>
<dbReference type="InterPro" id="IPR008979">
    <property type="entry name" value="Galactose-bd-like_sf"/>
</dbReference>
<feature type="domain" description="Phytocyanin" evidence="7">
    <location>
        <begin position="27"/>
        <end position="134"/>
    </location>
</feature>
<name>A0AAV8PH61_ENSVE</name>
<keyword evidence="4 6" id="KW-0732">Signal</keyword>
<dbReference type="InterPro" id="IPR003245">
    <property type="entry name" value="Phytocyanin_dom"/>
</dbReference>
<reference evidence="8 9" key="1">
    <citation type="submission" date="2022-12" db="EMBL/GenBank/DDBJ databases">
        <title>Chromosome-scale assembly of the Ensete ventricosum genome.</title>
        <authorList>
            <person name="Dussert Y."/>
            <person name="Stocks J."/>
            <person name="Wendawek A."/>
            <person name="Woldeyes F."/>
            <person name="Nichols R.A."/>
            <person name="Borrell J.S."/>
        </authorList>
    </citation>
    <scope>NUCLEOTIDE SEQUENCE [LARGE SCALE GENOMIC DNA]</scope>
    <source>
        <strain evidence="9">cv. Maze</strain>
        <tissue evidence="8">Seeds</tissue>
    </source>
</reference>
<evidence type="ECO:0000313" key="9">
    <source>
        <dbReference type="Proteomes" id="UP001222027"/>
    </source>
</evidence>
<dbReference type="InterPro" id="IPR006946">
    <property type="entry name" value="DGR2-like_dom"/>
</dbReference>
<keyword evidence="9" id="KW-1185">Reference proteome</keyword>
<evidence type="ECO:0000256" key="6">
    <source>
        <dbReference type="SAM" id="SignalP"/>
    </source>
</evidence>
<feature type="chain" id="PRO_5043350403" description="Phytocyanin domain-containing protein" evidence="6">
    <location>
        <begin position="27"/>
        <end position="493"/>
    </location>
</feature>
<dbReference type="EMBL" id="JAQQAF010000005">
    <property type="protein sequence ID" value="KAJ8484296.1"/>
    <property type="molecule type" value="Genomic_DNA"/>
</dbReference>
<dbReference type="PANTHER" id="PTHR31265">
    <property type="entry name" value="OS02G0527500 PROTEIN-RELATED"/>
    <property type="match status" value="1"/>
</dbReference>
<feature type="signal peptide" evidence="6">
    <location>
        <begin position="1"/>
        <end position="26"/>
    </location>
</feature>
<sequence length="493" mass="53171">MVKVMATAMALVLAFLLCAGVGLSEGAVHKVGDAAGWTIMGSPNYTAWVLSKKFEVGDTIVFEYNKSFHNVLEVSKADYRSCNAASPVATFATAVARRWTSRSPSLPSLLPLPPRPLPLLPPPLLPPLPVVVVEASPLRQLPLELTAAQELFQGFLANGNFEIGPREDKLNKTVIMGKKSLPSWTIRGHVEYVSGGPQPDGMYFAVSHGVHAVRLGNDASVSQDITLKPGTLYSLTFSATRTCAQGEVLRVSVPPLSGDLPIQTLYSSTGGDTYAWGFIPTKKTVQVIFHNVGIEEDPACGPLLDAVAIKELCRPMRTRDNLVKNGGFEEGPHVLQNSTTGVLLPPKQEDRTSPLPGWIIESLKAVRFIDAAHHAVPFGQFAVELVAGRESAIAQVIRTISNRVYELSFVVGDAENGCHGSMMVEAFAGNRTVKARFHSQGKGGYQAASLRFVALAYRTRITFYAAYYHTSVSNPGSLCGPVLDQVMVYPIKA</sequence>
<dbReference type="Proteomes" id="UP001222027">
    <property type="component" value="Unassembled WGS sequence"/>
</dbReference>
<dbReference type="GO" id="GO:0009055">
    <property type="term" value="F:electron transfer activity"/>
    <property type="evidence" value="ECO:0007669"/>
    <property type="project" value="InterPro"/>
</dbReference>
<evidence type="ECO:0000259" key="7">
    <source>
        <dbReference type="PROSITE" id="PS51485"/>
    </source>
</evidence>